<keyword evidence="3 6" id="KW-0694">RNA-binding</keyword>
<evidence type="ECO:0000313" key="10">
    <source>
        <dbReference type="EMBL" id="VBB42216.1"/>
    </source>
</evidence>
<dbReference type="InterPro" id="IPR020040">
    <property type="entry name" value="Ribosomal_uL6_a/b-dom"/>
</dbReference>
<feature type="domain" description="Large ribosomal subunit protein uL6 alpha-beta" evidence="9">
    <location>
        <begin position="90"/>
        <end position="163"/>
    </location>
</feature>
<dbReference type="EMBL" id="UPXX01000013">
    <property type="protein sequence ID" value="VBB42216.1"/>
    <property type="molecule type" value="Genomic_DNA"/>
</dbReference>
<keyword evidence="2 6" id="KW-0699">rRNA-binding</keyword>
<dbReference type="HAMAP" id="MF_01365_B">
    <property type="entry name" value="Ribosomal_uL6_B"/>
    <property type="match status" value="1"/>
</dbReference>
<dbReference type="InterPro" id="IPR036789">
    <property type="entry name" value="Ribosomal_uL6-like_a/b-dom_sf"/>
</dbReference>
<accession>A0A653A2F8</accession>
<comment type="similarity">
    <text evidence="1 6 7">Belongs to the universal ribosomal protein uL6 family.</text>
</comment>
<dbReference type="NCBIfam" id="TIGR03654">
    <property type="entry name" value="L6_bact"/>
    <property type="match status" value="1"/>
</dbReference>
<evidence type="ECO:0000256" key="7">
    <source>
        <dbReference type="RuleBase" id="RU003869"/>
    </source>
</evidence>
<name>A0A653A2F8_UNCDX</name>
<proteinExistence type="inferred from homology"/>
<dbReference type="GO" id="GO:0003735">
    <property type="term" value="F:structural constituent of ribosome"/>
    <property type="evidence" value="ECO:0007669"/>
    <property type="project" value="UniProtKB-UniRule"/>
</dbReference>
<organism evidence="10">
    <name type="scientific">Uncultured Desulfatiglans sp</name>
    <dbReference type="NCBI Taxonomy" id="1748965"/>
    <lineage>
        <taxon>Bacteria</taxon>
        <taxon>Pseudomonadati</taxon>
        <taxon>Thermodesulfobacteriota</taxon>
        <taxon>Desulfobacteria</taxon>
        <taxon>Desulfatiglandales</taxon>
        <taxon>Desulfatiglandaceae</taxon>
        <taxon>Desulfatiglans</taxon>
        <taxon>environmental samples</taxon>
    </lineage>
</organism>
<dbReference type="Pfam" id="PF00347">
    <property type="entry name" value="Ribosomal_L6"/>
    <property type="match status" value="2"/>
</dbReference>
<reference evidence="10" key="1">
    <citation type="submission" date="2018-07" db="EMBL/GenBank/DDBJ databases">
        <authorList>
            <consortium name="Genoscope - CEA"/>
            <person name="William W."/>
        </authorList>
    </citation>
    <scope>NUCLEOTIDE SEQUENCE</scope>
    <source>
        <strain evidence="10">IK1</strain>
    </source>
</reference>
<dbReference type="PROSITE" id="PS00525">
    <property type="entry name" value="RIBOSOMAL_L6_1"/>
    <property type="match status" value="1"/>
</dbReference>
<dbReference type="InterPro" id="IPR002358">
    <property type="entry name" value="Ribosomal_uL6_CS"/>
</dbReference>
<dbReference type="SUPFAM" id="SSF56053">
    <property type="entry name" value="Ribosomal protein L6"/>
    <property type="match status" value="2"/>
</dbReference>
<dbReference type="GO" id="GO:0002181">
    <property type="term" value="P:cytoplasmic translation"/>
    <property type="evidence" value="ECO:0007669"/>
    <property type="project" value="TreeGrafter"/>
</dbReference>
<keyword evidence="5 6" id="KW-0687">Ribonucleoprotein</keyword>
<feature type="domain" description="Large ribosomal subunit protein uL6 alpha-beta" evidence="9">
    <location>
        <begin position="12"/>
        <end position="82"/>
    </location>
</feature>
<dbReference type="Gene3D" id="3.90.930.12">
    <property type="entry name" value="Ribosomal protein L6, alpha-beta domain"/>
    <property type="match status" value="2"/>
</dbReference>
<comment type="subunit">
    <text evidence="6">Part of the 50S ribosomal subunit.</text>
</comment>
<dbReference type="PIRSF" id="PIRSF002162">
    <property type="entry name" value="Ribosomal_L6"/>
    <property type="match status" value="1"/>
</dbReference>
<dbReference type="PRINTS" id="PR00059">
    <property type="entry name" value="RIBOSOMALL6"/>
</dbReference>
<evidence type="ECO:0000256" key="6">
    <source>
        <dbReference type="HAMAP-Rule" id="MF_01365"/>
    </source>
</evidence>
<evidence type="ECO:0000256" key="1">
    <source>
        <dbReference type="ARBA" id="ARBA00009356"/>
    </source>
</evidence>
<evidence type="ECO:0000256" key="2">
    <source>
        <dbReference type="ARBA" id="ARBA00022730"/>
    </source>
</evidence>
<gene>
    <name evidence="6 10" type="primary">rplF</name>
    <name evidence="10" type="ORF">TRIP_B200356</name>
</gene>
<protein>
    <recommendedName>
        <fullName evidence="6">Large ribosomal subunit protein uL6</fullName>
    </recommendedName>
</protein>
<comment type="function">
    <text evidence="6 8">This protein binds to the 23S rRNA, and is important in its secondary structure. It is located near the subunit interface in the base of the L7/L12 stalk, and near the tRNA binding site of the peptidyltransferase center.</text>
</comment>
<dbReference type="InterPro" id="IPR000702">
    <property type="entry name" value="Ribosomal_uL6-like"/>
</dbReference>
<dbReference type="FunFam" id="3.90.930.12:FF:000002">
    <property type="entry name" value="50S ribosomal protein L6"/>
    <property type="match status" value="1"/>
</dbReference>
<dbReference type="GO" id="GO:0022625">
    <property type="term" value="C:cytosolic large ribosomal subunit"/>
    <property type="evidence" value="ECO:0007669"/>
    <property type="project" value="UniProtKB-UniRule"/>
</dbReference>
<keyword evidence="4 6" id="KW-0689">Ribosomal protein</keyword>
<dbReference type="PANTHER" id="PTHR11655">
    <property type="entry name" value="60S/50S RIBOSOMAL PROTEIN L6/L9"/>
    <property type="match status" value="1"/>
</dbReference>
<evidence type="ECO:0000259" key="9">
    <source>
        <dbReference type="Pfam" id="PF00347"/>
    </source>
</evidence>
<dbReference type="AlphaFoldDB" id="A0A653A2F8"/>
<dbReference type="InterPro" id="IPR019906">
    <property type="entry name" value="Ribosomal_uL6_bac-type"/>
</dbReference>
<evidence type="ECO:0000256" key="3">
    <source>
        <dbReference type="ARBA" id="ARBA00022884"/>
    </source>
</evidence>
<dbReference type="GO" id="GO:0019843">
    <property type="term" value="F:rRNA binding"/>
    <property type="evidence" value="ECO:0007669"/>
    <property type="project" value="UniProtKB-UniRule"/>
</dbReference>
<evidence type="ECO:0000256" key="4">
    <source>
        <dbReference type="ARBA" id="ARBA00022980"/>
    </source>
</evidence>
<evidence type="ECO:0000256" key="5">
    <source>
        <dbReference type="ARBA" id="ARBA00023274"/>
    </source>
</evidence>
<dbReference type="PANTHER" id="PTHR11655:SF14">
    <property type="entry name" value="LARGE RIBOSOMAL SUBUNIT PROTEIN UL6M"/>
    <property type="match status" value="1"/>
</dbReference>
<evidence type="ECO:0000256" key="8">
    <source>
        <dbReference type="RuleBase" id="RU003870"/>
    </source>
</evidence>
<dbReference type="FunFam" id="3.90.930.12:FF:000001">
    <property type="entry name" value="50S ribosomal protein L6"/>
    <property type="match status" value="1"/>
</dbReference>
<sequence length="178" mass="19693">MSRIGKRPIPNPEKVSVSVDGDEIKVRGPKGELTRPLHPKVQVEIGEDDIRVHAVDDSREARSVHGLYRVLIDNMVTGVTKGFERTLEIVGVGYRAELNGRVAVLNLGYSHPIQFELPEGIDARIDKTKIVLSGIDREKLGLTAAKIRHFRPPEPYKGKGVKYAEEQIKRKAGKAGGK</sequence>